<gene>
    <name evidence="1" type="ORF">S01H1_59057</name>
</gene>
<dbReference type="AlphaFoldDB" id="X0W187"/>
<organism evidence="1">
    <name type="scientific">marine sediment metagenome</name>
    <dbReference type="NCBI Taxonomy" id="412755"/>
    <lineage>
        <taxon>unclassified sequences</taxon>
        <taxon>metagenomes</taxon>
        <taxon>ecological metagenomes</taxon>
    </lineage>
</organism>
<reference evidence="1" key="1">
    <citation type="journal article" date="2014" name="Front. Microbiol.">
        <title>High frequency of phylogenetically diverse reductive dehalogenase-homologous genes in deep subseafloor sedimentary metagenomes.</title>
        <authorList>
            <person name="Kawai M."/>
            <person name="Futagami T."/>
            <person name="Toyoda A."/>
            <person name="Takaki Y."/>
            <person name="Nishi S."/>
            <person name="Hori S."/>
            <person name="Arai W."/>
            <person name="Tsubouchi T."/>
            <person name="Morono Y."/>
            <person name="Uchiyama I."/>
            <person name="Ito T."/>
            <person name="Fujiyama A."/>
            <person name="Inagaki F."/>
            <person name="Takami H."/>
        </authorList>
    </citation>
    <scope>NUCLEOTIDE SEQUENCE</scope>
    <source>
        <strain evidence="1">Expedition CK06-06</strain>
    </source>
</reference>
<sequence length="106" mass="12503">MLNHDIDADNKKILEEIRMRFKFFWDRTTFRGASCRPWIHIAREGAKGHSVMRSWIESYEVTDTYVHWTFKGGDGVAHLNMEDIKWVDGGVTTPDLFIELYPKKEL</sequence>
<evidence type="ECO:0000313" key="1">
    <source>
        <dbReference type="EMBL" id="GAG24534.1"/>
    </source>
</evidence>
<protein>
    <submittedName>
        <fullName evidence="1">Uncharacterized protein</fullName>
    </submittedName>
</protein>
<dbReference type="EMBL" id="BARS01038605">
    <property type="protein sequence ID" value="GAG24534.1"/>
    <property type="molecule type" value="Genomic_DNA"/>
</dbReference>
<proteinExistence type="predicted"/>
<accession>X0W187</accession>
<comment type="caution">
    <text evidence="1">The sequence shown here is derived from an EMBL/GenBank/DDBJ whole genome shotgun (WGS) entry which is preliminary data.</text>
</comment>
<name>X0W187_9ZZZZ</name>